<gene>
    <name evidence="1" type="ORF">SAMN04490220_9049</name>
</gene>
<proteinExistence type="predicted"/>
<name>A0A1H5ML49_RHOJO</name>
<dbReference type="AlphaFoldDB" id="A0A1H5ML49"/>
<organism evidence="1 2">
    <name type="scientific">Rhodococcus jostii</name>
    <dbReference type="NCBI Taxonomy" id="132919"/>
    <lineage>
        <taxon>Bacteria</taxon>
        <taxon>Bacillati</taxon>
        <taxon>Actinomycetota</taxon>
        <taxon>Actinomycetes</taxon>
        <taxon>Mycobacteriales</taxon>
        <taxon>Nocardiaceae</taxon>
        <taxon>Rhodococcus</taxon>
    </lineage>
</organism>
<evidence type="ECO:0000313" key="1">
    <source>
        <dbReference type="EMBL" id="SEE89447.1"/>
    </source>
</evidence>
<reference evidence="2" key="1">
    <citation type="submission" date="2016-10" db="EMBL/GenBank/DDBJ databases">
        <authorList>
            <person name="Varghese N."/>
        </authorList>
    </citation>
    <scope>NUCLEOTIDE SEQUENCE [LARGE SCALE GENOMIC DNA]</scope>
    <source>
        <strain evidence="2">DSM 44719</strain>
    </source>
</reference>
<dbReference type="OrthoDB" id="4474136at2"/>
<dbReference type="RefSeq" id="WP_073370988.1">
    <property type="nucleotide sequence ID" value="NZ_FNTL01000005.1"/>
</dbReference>
<sequence>MTPTDHDPDTAQARMFRDLLHEEITALTSRIETARGHTDRGGPEDRELGARLRGQLAEAHQLMARLTARYPELRGTSRPAGQ</sequence>
<protein>
    <submittedName>
        <fullName evidence="1">Uncharacterized protein</fullName>
    </submittedName>
</protein>
<dbReference type="EMBL" id="FNTL01000005">
    <property type="protein sequence ID" value="SEE89447.1"/>
    <property type="molecule type" value="Genomic_DNA"/>
</dbReference>
<dbReference type="Proteomes" id="UP000183407">
    <property type="component" value="Unassembled WGS sequence"/>
</dbReference>
<accession>A0A1H5ML49</accession>
<evidence type="ECO:0000313" key="2">
    <source>
        <dbReference type="Proteomes" id="UP000183407"/>
    </source>
</evidence>